<evidence type="ECO:0000313" key="3">
    <source>
        <dbReference type="Proteomes" id="UP001634747"/>
    </source>
</evidence>
<gene>
    <name evidence="2" type="ORF">ACK2TP_02060</name>
</gene>
<dbReference type="Pfam" id="PF13376">
    <property type="entry name" value="OmdA"/>
    <property type="match status" value="1"/>
</dbReference>
<name>A0ABW9KFS3_9BACT</name>
<comment type="caution">
    <text evidence="2">The sequence shown here is derived from an EMBL/GenBank/DDBJ whole genome shotgun (WGS) entry which is preliminary data.</text>
</comment>
<dbReference type="Pfam" id="PF08818">
    <property type="entry name" value="DUF1801"/>
    <property type="match status" value="1"/>
</dbReference>
<proteinExistence type="predicted"/>
<feature type="domain" description="YdhG-like" evidence="1">
    <location>
        <begin position="25"/>
        <end position="116"/>
    </location>
</feature>
<dbReference type="InterPro" id="IPR014922">
    <property type="entry name" value="YdhG-like"/>
</dbReference>
<keyword evidence="3" id="KW-1185">Reference proteome</keyword>
<evidence type="ECO:0000313" key="2">
    <source>
        <dbReference type="EMBL" id="MFN2974539.1"/>
    </source>
</evidence>
<organism evidence="2 3">
    <name type="scientific">Terriglobus aquaticus</name>
    <dbReference type="NCBI Taxonomy" id="940139"/>
    <lineage>
        <taxon>Bacteria</taxon>
        <taxon>Pseudomonadati</taxon>
        <taxon>Acidobacteriota</taxon>
        <taxon>Terriglobia</taxon>
        <taxon>Terriglobales</taxon>
        <taxon>Acidobacteriaceae</taxon>
        <taxon>Terriglobus</taxon>
    </lineage>
</organism>
<dbReference type="RefSeq" id="WP_263413897.1">
    <property type="nucleotide sequence ID" value="NZ_BAABBH010000001.1"/>
</dbReference>
<dbReference type="EMBL" id="JBJYXY010000001">
    <property type="protein sequence ID" value="MFN2974539.1"/>
    <property type="molecule type" value="Genomic_DNA"/>
</dbReference>
<dbReference type="Gene3D" id="3.90.1150.200">
    <property type="match status" value="1"/>
</dbReference>
<evidence type="ECO:0000259" key="1">
    <source>
        <dbReference type="Pfam" id="PF08818"/>
    </source>
</evidence>
<sequence>MATARATNTDARIDAKIAAASSDIQPVLEYLRDLVHEAVPEATETIKWSHPFFELDGVIFAMMGIFKNHCSFGFWSRTMTEHLRAEGVEPMEGAGSFGRITRIKDLPARKKMLGYLKTAADHIRKGIAESPMGVRRSRRGPDGAVSSKTTVPIPPVFAQALQDNPTAKQNFEAFPPSCRREYVLWITQAKREETRVRRVQQAVAQLQEGKRFNWKYEAKS</sequence>
<dbReference type="SUPFAM" id="SSF159888">
    <property type="entry name" value="YdhG-like"/>
    <property type="match status" value="1"/>
</dbReference>
<protein>
    <submittedName>
        <fullName evidence="2">YdeI/OmpD-associated family protein</fullName>
    </submittedName>
</protein>
<dbReference type="Proteomes" id="UP001634747">
    <property type="component" value="Unassembled WGS sequence"/>
</dbReference>
<accession>A0ABW9KFS3</accession>
<reference evidence="2 3" key="1">
    <citation type="submission" date="2024-12" db="EMBL/GenBank/DDBJ databases">
        <authorList>
            <person name="Lee Y."/>
        </authorList>
    </citation>
    <scope>NUCLEOTIDE SEQUENCE [LARGE SCALE GENOMIC DNA]</scope>
    <source>
        <strain evidence="2 3">03SUJ4</strain>
    </source>
</reference>